<evidence type="ECO:0000313" key="2">
    <source>
        <dbReference type="Proteomes" id="UP000030762"/>
    </source>
</evidence>
<gene>
    <name evidence="1" type="ORF">SDRG_02389</name>
</gene>
<dbReference type="RefSeq" id="XP_008606197.1">
    <property type="nucleotide sequence ID" value="XM_008607975.1"/>
</dbReference>
<dbReference type="OMA" id="HAPAPME"/>
<protein>
    <recommendedName>
        <fullName evidence="3">F-box domain-containing protein</fullName>
    </recommendedName>
</protein>
<sequence length="484" mass="53589">MAKRVCHAQRSIVDVDVVVMSLAQYTASPTDVAAFLRSLPPVLLTPPLAALLEALRRAKPRGETFPLLLPSIDDVWPVPRRNRMSPELIDLVAAAIPVFVAVGMDGLGHYPWPADPLDFDLTYSAFIANWTAKVKYLTLGLTIRFPSQRAEFLRLLPFCTNLETIGLRHDNEILELVMSHAHRVRDIRFSLAHEYPEAGSEDPVDGLRTLARWLVSGHARHLELASYAMEYDAGLADALASSPTLTSLYLNTSSGVVRQLVAHGRPLRRLCVLQLLLTTLGEAKAIFPLVDVSKLTKLKLFCPRHEDLTFFVAALPHMTALEDLDVKNGNAGATDTAVDLPQHSAIRTMRVFGVAFADDNFRALLLWAARSRRLERIELLHCRTMSLNLRSVGDAFRRCIVAGVRYIGLRECAINTQGAKLLAAALQDAHAPAPMEIELFFNTFRHEGTMALVDALRTCTNLTITHSGTQLCATQVLRAKRLDT</sequence>
<dbReference type="EMBL" id="JH767136">
    <property type="protein sequence ID" value="EQC40498.1"/>
    <property type="molecule type" value="Genomic_DNA"/>
</dbReference>
<reference evidence="1 2" key="1">
    <citation type="submission" date="2012-04" db="EMBL/GenBank/DDBJ databases">
        <title>The Genome Sequence of Saprolegnia declina VS20.</title>
        <authorList>
            <consortium name="The Broad Institute Genome Sequencing Platform"/>
            <person name="Russ C."/>
            <person name="Nusbaum C."/>
            <person name="Tyler B."/>
            <person name="van West P."/>
            <person name="Dieguez-Uribeondo J."/>
            <person name="de Bruijn I."/>
            <person name="Tripathy S."/>
            <person name="Jiang R."/>
            <person name="Young S.K."/>
            <person name="Zeng Q."/>
            <person name="Gargeya S."/>
            <person name="Fitzgerald M."/>
            <person name="Haas B."/>
            <person name="Abouelleil A."/>
            <person name="Alvarado L."/>
            <person name="Arachchi H.M."/>
            <person name="Berlin A."/>
            <person name="Chapman S.B."/>
            <person name="Goldberg J."/>
            <person name="Griggs A."/>
            <person name="Gujja S."/>
            <person name="Hansen M."/>
            <person name="Howarth C."/>
            <person name="Imamovic A."/>
            <person name="Larimer J."/>
            <person name="McCowen C."/>
            <person name="Montmayeur A."/>
            <person name="Murphy C."/>
            <person name="Neiman D."/>
            <person name="Pearson M."/>
            <person name="Priest M."/>
            <person name="Roberts A."/>
            <person name="Saif S."/>
            <person name="Shea T."/>
            <person name="Sisk P."/>
            <person name="Sykes S."/>
            <person name="Wortman J."/>
            <person name="Nusbaum C."/>
            <person name="Birren B."/>
        </authorList>
    </citation>
    <scope>NUCLEOTIDE SEQUENCE [LARGE SCALE GENOMIC DNA]</scope>
    <source>
        <strain evidence="1 2">VS20</strain>
    </source>
</reference>
<dbReference type="GeneID" id="19943116"/>
<name>T0S5Z3_SAPDV</name>
<evidence type="ECO:0000313" key="1">
    <source>
        <dbReference type="EMBL" id="EQC40498.1"/>
    </source>
</evidence>
<keyword evidence="2" id="KW-1185">Reference proteome</keyword>
<dbReference type="OrthoDB" id="10390690at2759"/>
<dbReference type="VEuPathDB" id="FungiDB:SDRG_02389"/>
<dbReference type="InterPro" id="IPR032675">
    <property type="entry name" value="LRR_dom_sf"/>
</dbReference>
<organism evidence="1 2">
    <name type="scientific">Saprolegnia diclina (strain VS20)</name>
    <dbReference type="NCBI Taxonomy" id="1156394"/>
    <lineage>
        <taxon>Eukaryota</taxon>
        <taxon>Sar</taxon>
        <taxon>Stramenopiles</taxon>
        <taxon>Oomycota</taxon>
        <taxon>Saprolegniomycetes</taxon>
        <taxon>Saprolegniales</taxon>
        <taxon>Saprolegniaceae</taxon>
        <taxon>Saprolegnia</taxon>
    </lineage>
</organism>
<proteinExistence type="predicted"/>
<dbReference type="AlphaFoldDB" id="T0S5Z3"/>
<evidence type="ECO:0008006" key="3">
    <source>
        <dbReference type="Google" id="ProtNLM"/>
    </source>
</evidence>
<dbReference type="SUPFAM" id="SSF52047">
    <property type="entry name" value="RNI-like"/>
    <property type="match status" value="1"/>
</dbReference>
<dbReference type="Proteomes" id="UP000030762">
    <property type="component" value="Unassembled WGS sequence"/>
</dbReference>
<accession>T0S5Z3</accession>
<dbReference type="InParanoid" id="T0S5Z3"/>
<dbReference type="Gene3D" id="3.80.10.10">
    <property type="entry name" value="Ribonuclease Inhibitor"/>
    <property type="match status" value="1"/>
</dbReference>